<reference evidence="2 3" key="1">
    <citation type="submission" date="2016-11" db="EMBL/GenBank/DDBJ databases">
        <title>The macronuclear genome of Stentor coeruleus: a giant cell with tiny introns.</title>
        <authorList>
            <person name="Slabodnick M."/>
            <person name="Ruby J.G."/>
            <person name="Reiff S.B."/>
            <person name="Swart E.C."/>
            <person name="Gosai S."/>
            <person name="Prabakaran S."/>
            <person name="Witkowska E."/>
            <person name="Larue G.E."/>
            <person name="Fisher S."/>
            <person name="Freeman R.M."/>
            <person name="Gunawardena J."/>
            <person name="Chu W."/>
            <person name="Stover N.A."/>
            <person name="Gregory B.D."/>
            <person name="Nowacki M."/>
            <person name="Derisi J."/>
            <person name="Roy S.W."/>
            <person name="Marshall W.F."/>
            <person name="Sood P."/>
        </authorList>
    </citation>
    <scope>NUCLEOTIDE SEQUENCE [LARGE SCALE GENOMIC DNA]</scope>
    <source>
        <strain evidence="2">WM001</strain>
    </source>
</reference>
<dbReference type="Proteomes" id="UP000187209">
    <property type="component" value="Unassembled WGS sequence"/>
</dbReference>
<feature type="compositionally biased region" description="Polar residues" evidence="1">
    <location>
        <begin position="311"/>
        <end position="329"/>
    </location>
</feature>
<sequence length="364" mass="42893">MNESTNTQNNFWEDFNELPELIDDKEKNEVFIHETQSNVSKPKINTSDLIKWDFDKQKKIFERLKNSGLQRIIEEKIRTENQTKKEAIPEIKDFIVTLEKKFFDMNDEIIRMHEEMIKVNRDNENLKEKIKSQKLIAAISKKQPQKCKCFYTTTDNSKLLESFKVLEPQIVCLREVLGACKKQSLRGKETVFKLESQLAAMKNDYKSYIENIGRSYIEQESNILKETEEIKQKFDEYKQKSAKEIEIRNIIYNRQQIFIEKLHHDIGVTKFLFNNPTLRTLYASRLKDPESNTRSHSPSLSLSHKRAGLNSRMTKNSDFTEVTTPQTRPVTRERKHTKLKITEDIDNYINIKAMINKRASTPCS</sequence>
<dbReference type="EMBL" id="MPUH01001484">
    <property type="protein sequence ID" value="OMJ67508.1"/>
    <property type="molecule type" value="Genomic_DNA"/>
</dbReference>
<feature type="region of interest" description="Disordered" evidence="1">
    <location>
        <begin position="287"/>
        <end position="335"/>
    </location>
</feature>
<evidence type="ECO:0000313" key="2">
    <source>
        <dbReference type="EMBL" id="OMJ67508.1"/>
    </source>
</evidence>
<protein>
    <submittedName>
        <fullName evidence="2">Uncharacterized protein</fullName>
    </submittedName>
</protein>
<proteinExistence type="predicted"/>
<keyword evidence="3" id="KW-1185">Reference proteome</keyword>
<evidence type="ECO:0000256" key="1">
    <source>
        <dbReference type="SAM" id="MobiDB-lite"/>
    </source>
</evidence>
<evidence type="ECO:0000313" key="3">
    <source>
        <dbReference type="Proteomes" id="UP000187209"/>
    </source>
</evidence>
<organism evidence="2 3">
    <name type="scientific">Stentor coeruleus</name>
    <dbReference type="NCBI Taxonomy" id="5963"/>
    <lineage>
        <taxon>Eukaryota</taxon>
        <taxon>Sar</taxon>
        <taxon>Alveolata</taxon>
        <taxon>Ciliophora</taxon>
        <taxon>Postciliodesmatophora</taxon>
        <taxon>Heterotrichea</taxon>
        <taxon>Heterotrichida</taxon>
        <taxon>Stentoridae</taxon>
        <taxon>Stentor</taxon>
    </lineage>
</organism>
<accession>A0A1R2ASL7</accession>
<dbReference type="AlphaFoldDB" id="A0A1R2ASL7"/>
<comment type="caution">
    <text evidence="2">The sequence shown here is derived from an EMBL/GenBank/DDBJ whole genome shotgun (WGS) entry which is preliminary data.</text>
</comment>
<gene>
    <name evidence="2" type="ORF">SteCoe_35310</name>
</gene>
<name>A0A1R2ASL7_9CILI</name>